<dbReference type="Proteomes" id="UP001589867">
    <property type="component" value="Unassembled WGS sequence"/>
</dbReference>
<evidence type="ECO:0000259" key="5">
    <source>
        <dbReference type="Pfam" id="PF01488"/>
    </source>
</evidence>
<reference evidence="7 8" key="1">
    <citation type="submission" date="2024-09" db="EMBL/GenBank/DDBJ databases">
        <authorList>
            <person name="Sun Q."/>
            <person name="Mori K."/>
        </authorList>
    </citation>
    <scope>NUCLEOTIDE SEQUENCE [LARGE SCALE GENOMIC DNA]</scope>
    <source>
        <strain evidence="7 8">TBRC 3947</strain>
    </source>
</reference>
<protein>
    <recommendedName>
        <fullName evidence="2">shikimate dehydrogenase (NADP(+))</fullName>
        <ecNumber evidence="2">1.1.1.25</ecNumber>
    </recommendedName>
</protein>
<evidence type="ECO:0000256" key="1">
    <source>
        <dbReference type="ARBA" id="ARBA00004871"/>
    </source>
</evidence>
<dbReference type="PANTHER" id="PTHR21089">
    <property type="entry name" value="SHIKIMATE DEHYDROGENASE"/>
    <property type="match status" value="1"/>
</dbReference>
<dbReference type="InterPro" id="IPR022893">
    <property type="entry name" value="Shikimate_DH_fam"/>
</dbReference>
<dbReference type="InterPro" id="IPR006151">
    <property type="entry name" value="Shikm_DH/Glu-tRNA_Rdtase"/>
</dbReference>
<keyword evidence="3" id="KW-0028">Amino-acid biosynthesis</keyword>
<dbReference type="Pfam" id="PF01488">
    <property type="entry name" value="Shikimate_DH"/>
    <property type="match status" value="1"/>
</dbReference>
<keyword evidence="3" id="KW-0057">Aromatic amino acid biosynthesis</keyword>
<evidence type="ECO:0000256" key="2">
    <source>
        <dbReference type="ARBA" id="ARBA00012962"/>
    </source>
</evidence>
<comment type="pathway">
    <text evidence="1">Metabolic intermediate biosynthesis; chorismate biosynthesis; chorismate from D-erythrose 4-phosphate and phosphoenolpyruvate: step 4/7.</text>
</comment>
<sequence length="274" mass="28838">MTITGNTRVYAHIGHPMGHVRTPTLYNRLLAERGLDVVVMPLHIRPEDLATAPPLFRSWANLAGVGVTIPHKETMTRLVDELTPMAARCGATNVIRRDPDGRLVGGQFDGLGMTDSLVAAGHSIAGREVLLVGAGGTARAVAFALADAGVAVLRISNRTAEKASELAAAVLRAYPQCRTDRYTGGGRFDVVINTTSLGMRAGDPVPVDLDLLTAGTVVADAVMSPPTTPLLAAAAERGCAIHPGKEMLAAQFDRTIAFLRLTEVRETGAHGVHS</sequence>
<dbReference type="InterPro" id="IPR036291">
    <property type="entry name" value="NAD(P)-bd_dom_sf"/>
</dbReference>
<evidence type="ECO:0000256" key="4">
    <source>
        <dbReference type="ARBA" id="ARBA00049442"/>
    </source>
</evidence>
<dbReference type="Gene3D" id="3.40.50.10860">
    <property type="entry name" value="Leucine Dehydrogenase, chain A, domain 1"/>
    <property type="match status" value="1"/>
</dbReference>
<dbReference type="EMBL" id="JBHLUH010000060">
    <property type="protein sequence ID" value="MFC0531420.1"/>
    <property type="molecule type" value="Genomic_DNA"/>
</dbReference>
<evidence type="ECO:0000313" key="8">
    <source>
        <dbReference type="Proteomes" id="UP001589867"/>
    </source>
</evidence>
<accession>A0ABV6M9P7</accession>
<evidence type="ECO:0000259" key="6">
    <source>
        <dbReference type="Pfam" id="PF08501"/>
    </source>
</evidence>
<dbReference type="CDD" id="cd01065">
    <property type="entry name" value="NAD_bind_Shikimate_DH"/>
    <property type="match status" value="1"/>
</dbReference>
<dbReference type="EC" id="1.1.1.25" evidence="2"/>
<dbReference type="Gene3D" id="3.40.50.720">
    <property type="entry name" value="NAD(P)-binding Rossmann-like Domain"/>
    <property type="match status" value="1"/>
</dbReference>
<comment type="caution">
    <text evidence="7">The sequence shown here is derived from an EMBL/GenBank/DDBJ whole genome shotgun (WGS) entry which is preliminary data.</text>
</comment>
<gene>
    <name evidence="7" type="ORF">ACFFIA_27630</name>
</gene>
<comment type="catalytic activity">
    <reaction evidence="4">
        <text>shikimate + NADP(+) = 3-dehydroshikimate + NADPH + H(+)</text>
        <dbReference type="Rhea" id="RHEA:17737"/>
        <dbReference type="ChEBI" id="CHEBI:15378"/>
        <dbReference type="ChEBI" id="CHEBI:16630"/>
        <dbReference type="ChEBI" id="CHEBI:36208"/>
        <dbReference type="ChEBI" id="CHEBI:57783"/>
        <dbReference type="ChEBI" id="CHEBI:58349"/>
        <dbReference type="EC" id="1.1.1.25"/>
    </reaction>
</comment>
<dbReference type="InterPro" id="IPR046346">
    <property type="entry name" value="Aminoacid_DH-like_N_sf"/>
</dbReference>
<name>A0ABV6M9P7_9ACTN</name>
<dbReference type="InterPro" id="IPR013708">
    <property type="entry name" value="Shikimate_DH-bd_N"/>
</dbReference>
<evidence type="ECO:0000313" key="7">
    <source>
        <dbReference type="EMBL" id="MFC0531420.1"/>
    </source>
</evidence>
<proteinExistence type="predicted"/>
<feature type="domain" description="Quinate/shikimate 5-dehydrogenase/glutamyl-tRNA reductase" evidence="5">
    <location>
        <begin position="123"/>
        <end position="195"/>
    </location>
</feature>
<dbReference type="SUPFAM" id="SSF53223">
    <property type="entry name" value="Aminoacid dehydrogenase-like, N-terminal domain"/>
    <property type="match status" value="1"/>
</dbReference>
<dbReference type="RefSeq" id="WP_377255813.1">
    <property type="nucleotide sequence ID" value="NZ_JBHLUH010000060.1"/>
</dbReference>
<keyword evidence="8" id="KW-1185">Reference proteome</keyword>
<organism evidence="7 8">
    <name type="scientific">Phytohabitans kaempferiae</name>
    <dbReference type="NCBI Taxonomy" id="1620943"/>
    <lineage>
        <taxon>Bacteria</taxon>
        <taxon>Bacillati</taxon>
        <taxon>Actinomycetota</taxon>
        <taxon>Actinomycetes</taxon>
        <taxon>Micromonosporales</taxon>
        <taxon>Micromonosporaceae</taxon>
    </lineage>
</organism>
<evidence type="ECO:0000256" key="3">
    <source>
        <dbReference type="ARBA" id="ARBA00023141"/>
    </source>
</evidence>
<dbReference type="Pfam" id="PF08501">
    <property type="entry name" value="Shikimate_dh_N"/>
    <property type="match status" value="1"/>
</dbReference>
<dbReference type="PANTHER" id="PTHR21089:SF1">
    <property type="entry name" value="BIFUNCTIONAL 3-DEHYDROQUINATE DEHYDRATASE_SHIKIMATE DEHYDROGENASE, CHLOROPLASTIC"/>
    <property type="match status" value="1"/>
</dbReference>
<feature type="domain" description="Shikimate dehydrogenase substrate binding N-terminal" evidence="6">
    <location>
        <begin position="13"/>
        <end position="95"/>
    </location>
</feature>
<dbReference type="SUPFAM" id="SSF51735">
    <property type="entry name" value="NAD(P)-binding Rossmann-fold domains"/>
    <property type="match status" value="1"/>
</dbReference>